<gene>
    <name evidence="3" type="ORF">GPL32_07555</name>
</gene>
<feature type="signal peptide" evidence="1">
    <location>
        <begin position="1"/>
        <end position="20"/>
    </location>
</feature>
<proteinExistence type="predicted"/>
<evidence type="ECO:0000313" key="3">
    <source>
        <dbReference type="EMBL" id="NDL70362.1"/>
    </source>
</evidence>
<dbReference type="PANTHER" id="PTHR37089">
    <property type="entry name" value="PROTEIN U-RELATED"/>
    <property type="match status" value="1"/>
</dbReference>
<accession>A0A7C9K4S1</accession>
<protein>
    <submittedName>
        <fullName evidence="3">Spore coat protein U domain-containing protein</fullName>
    </submittedName>
</protein>
<dbReference type="Proteomes" id="UP000480312">
    <property type="component" value="Unassembled WGS sequence"/>
</dbReference>
<sequence length="173" mass="18171">MARCLRLIGPMMMVAGLAQASPTDTFMVSATITPGCLVNNSIPADGAQLGTLGSLAFGSASALSQETRSASLLASGSFTLSCTPGIPLSMRIDGGLQPTTERQLKREDGSETLAYQLYQDAASVNPIDIDQPITIDTTTTPDDIPLPVWGSLTLPGNLPAGNYRDELVLTLEW</sequence>
<dbReference type="SMART" id="SM00972">
    <property type="entry name" value="SCPU"/>
    <property type="match status" value="1"/>
</dbReference>
<keyword evidence="3" id="KW-0946">Virion</keyword>
<dbReference type="EMBL" id="JAAEHK010000008">
    <property type="protein sequence ID" value="NDL70362.1"/>
    <property type="molecule type" value="Genomic_DNA"/>
</dbReference>
<feature type="chain" id="PRO_5028808315" evidence="1">
    <location>
        <begin position="21"/>
        <end position="173"/>
    </location>
</feature>
<evidence type="ECO:0000256" key="1">
    <source>
        <dbReference type="SAM" id="SignalP"/>
    </source>
</evidence>
<dbReference type="AlphaFoldDB" id="A0A7C9K4S1"/>
<comment type="caution">
    <text evidence="3">The sequence shown here is derived from an EMBL/GenBank/DDBJ whole genome shotgun (WGS) entry which is preliminary data.</text>
</comment>
<feature type="domain" description="Spore coat protein U/FanG" evidence="2">
    <location>
        <begin position="23"/>
        <end position="170"/>
    </location>
</feature>
<dbReference type="InterPro" id="IPR007893">
    <property type="entry name" value="Spore_coat_U/FanG"/>
</dbReference>
<dbReference type="Pfam" id="PF05229">
    <property type="entry name" value="SCPU"/>
    <property type="match status" value="1"/>
</dbReference>
<dbReference type="OrthoDB" id="8588792at2"/>
<evidence type="ECO:0000313" key="4">
    <source>
        <dbReference type="Proteomes" id="UP000480312"/>
    </source>
</evidence>
<evidence type="ECO:0000259" key="2">
    <source>
        <dbReference type="Pfam" id="PF05229"/>
    </source>
</evidence>
<dbReference type="RefSeq" id="WP_162218254.1">
    <property type="nucleotide sequence ID" value="NZ_JAAEHK010000008.1"/>
</dbReference>
<reference evidence="3 4" key="1">
    <citation type="submission" date="2020-01" db="EMBL/GenBank/DDBJ databases">
        <title>Whole genome sequencing of Halomonas alkaliphila strain LS44.</title>
        <authorList>
            <person name="Kumar S."/>
            <person name="Paul D."/>
            <person name="Shouche Y."/>
            <person name="Suryavanshi M.V."/>
        </authorList>
    </citation>
    <scope>NUCLEOTIDE SEQUENCE [LARGE SCALE GENOMIC DNA]</scope>
    <source>
        <strain evidence="3 4">LS44</strain>
    </source>
</reference>
<keyword evidence="3" id="KW-0167">Capsid protein</keyword>
<keyword evidence="1" id="KW-0732">Signal</keyword>
<dbReference type="InterPro" id="IPR053167">
    <property type="entry name" value="Spore_coat_component"/>
</dbReference>
<name>A0A7C9K4S1_9GAMM</name>
<organism evidence="3 4">
    <name type="scientific">Vreelandella alkaliphila</name>
    <dbReference type="NCBI Taxonomy" id="272774"/>
    <lineage>
        <taxon>Bacteria</taxon>
        <taxon>Pseudomonadati</taxon>
        <taxon>Pseudomonadota</taxon>
        <taxon>Gammaproteobacteria</taxon>
        <taxon>Oceanospirillales</taxon>
        <taxon>Halomonadaceae</taxon>
        <taxon>Vreelandella</taxon>
    </lineage>
</organism>